<keyword evidence="2" id="KW-1185">Reference proteome</keyword>
<comment type="caution">
    <text evidence="1">The sequence shown here is derived from an EMBL/GenBank/DDBJ whole genome shotgun (WGS) entry which is preliminary data.</text>
</comment>
<name>A0ACD3TN61_9MYCO</name>
<accession>A0ACD3TN61</accession>
<organism evidence="1 2">
    <name type="scientific">Mycobacterium orygis</name>
    <dbReference type="NCBI Taxonomy" id="1305738"/>
    <lineage>
        <taxon>Bacteria</taxon>
        <taxon>Bacillati</taxon>
        <taxon>Actinomycetota</taxon>
        <taxon>Actinomycetes</taxon>
        <taxon>Mycobacteriales</taxon>
        <taxon>Mycobacteriaceae</taxon>
        <taxon>Mycobacterium</taxon>
        <taxon>Mycobacterium tuberculosis complex</taxon>
    </lineage>
</organism>
<proteinExistence type="predicted"/>
<dbReference type="EMBL" id="VDER01000032">
    <property type="protein sequence ID" value="TPD49978.1"/>
    <property type="molecule type" value="Genomic_DNA"/>
</dbReference>
<evidence type="ECO:0000313" key="2">
    <source>
        <dbReference type="Proteomes" id="UP000315366"/>
    </source>
</evidence>
<protein>
    <submittedName>
        <fullName evidence="1">Uncharacterized protein</fullName>
    </submittedName>
</protein>
<gene>
    <name evidence="1" type="ORF">FHI80_16840</name>
</gene>
<feature type="non-terminal residue" evidence="1">
    <location>
        <position position="1"/>
    </location>
</feature>
<evidence type="ECO:0000313" key="1">
    <source>
        <dbReference type="EMBL" id="TPD49978.1"/>
    </source>
</evidence>
<dbReference type="Proteomes" id="UP000315366">
    <property type="component" value="Unassembled WGS sequence"/>
</dbReference>
<sequence>TTLNARDQPPAEVSDQRVSGLTGAVQSATEPALGKSVPRTSQGYAKRPRSILTCRPPPANQHSATTRQRGTQCSLPVSAPSPACLC</sequence>
<reference evidence="1" key="1">
    <citation type="submission" date="2019-05" db="EMBL/GenBank/DDBJ databases">
        <title>Whole genome sequence of Mycobacterium orygis isolated from a cattle in Chennai, India.</title>
        <authorList>
            <person name="Refaya A.K."/>
            <person name="Kumar N."/>
            <person name="Veerasamy M."/>
            <person name="Raj D."/>
            <person name="Balaji S."/>
            <person name="Peacock S.J."/>
            <person name="Palaniyandi K."/>
        </authorList>
    </citation>
    <scope>NUCLEOTIDE SEQUENCE</scope>
    <source>
        <strain evidence="1">NIRTAH144</strain>
    </source>
</reference>